<keyword evidence="1" id="KW-1133">Transmembrane helix</keyword>
<organism evidence="2 3">
    <name type="scientific">Rhodopseudomonas palustris</name>
    <dbReference type="NCBI Taxonomy" id="1076"/>
    <lineage>
        <taxon>Bacteria</taxon>
        <taxon>Pseudomonadati</taxon>
        <taxon>Pseudomonadota</taxon>
        <taxon>Alphaproteobacteria</taxon>
        <taxon>Hyphomicrobiales</taxon>
        <taxon>Nitrobacteraceae</taxon>
        <taxon>Rhodopseudomonas</taxon>
    </lineage>
</organism>
<evidence type="ECO:0000313" key="2">
    <source>
        <dbReference type="EMBL" id="KIZ38670.1"/>
    </source>
</evidence>
<proteinExistence type="predicted"/>
<accession>A0A0D7EDR7</accession>
<evidence type="ECO:0000313" key="3">
    <source>
        <dbReference type="Proteomes" id="UP000032515"/>
    </source>
</evidence>
<evidence type="ECO:0000256" key="1">
    <source>
        <dbReference type="SAM" id="Phobius"/>
    </source>
</evidence>
<dbReference type="AlphaFoldDB" id="A0A0D7EDR7"/>
<sequence length="66" mass="6721">MVVGAVVVVGAGSADGTAGAGRRAAMFGGPPFRFFGLRFFGLLRLMLVVLGGSSGAAEQKRRLDHG</sequence>
<dbReference type="RefSeq" id="WP_080901177.1">
    <property type="nucleotide sequence ID" value="NZ_JXXE01000496.1"/>
</dbReference>
<dbReference type="EMBL" id="JXXE01000496">
    <property type="protein sequence ID" value="KIZ38670.1"/>
    <property type="molecule type" value="Genomic_DNA"/>
</dbReference>
<name>A0A0D7EDR7_RHOPL</name>
<dbReference type="PATRIC" id="fig|1076.23.peg.5395"/>
<gene>
    <name evidence="2" type="ORF">OO17_22615</name>
</gene>
<reference evidence="2 3" key="1">
    <citation type="submission" date="2014-11" db="EMBL/GenBank/DDBJ databases">
        <title>Genomics and ecophysiology of heterotrophic nitrogen fixing bacteria isolated from estuarine surface water.</title>
        <authorList>
            <person name="Bentzon-Tilia M."/>
            <person name="Severin I."/>
            <person name="Hansen L.H."/>
            <person name="Riemann L."/>
        </authorList>
    </citation>
    <scope>NUCLEOTIDE SEQUENCE [LARGE SCALE GENOMIC DNA]</scope>
    <source>
        <strain evidence="2 3">BAL398</strain>
    </source>
</reference>
<protein>
    <submittedName>
        <fullName evidence="2">Uncharacterized protein</fullName>
    </submittedName>
</protein>
<keyword evidence="1" id="KW-0472">Membrane</keyword>
<feature type="transmembrane region" description="Helical" evidence="1">
    <location>
        <begin position="38"/>
        <end position="57"/>
    </location>
</feature>
<dbReference type="Proteomes" id="UP000032515">
    <property type="component" value="Unassembled WGS sequence"/>
</dbReference>
<comment type="caution">
    <text evidence="2">The sequence shown here is derived from an EMBL/GenBank/DDBJ whole genome shotgun (WGS) entry which is preliminary data.</text>
</comment>
<keyword evidence="1" id="KW-0812">Transmembrane</keyword>